<keyword evidence="2" id="KW-1185">Reference proteome</keyword>
<dbReference type="EMBL" id="MNAD01000105">
    <property type="protein sequence ID" value="OJT15860.1"/>
    <property type="molecule type" value="Genomic_DNA"/>
</dbReference>
<reference evidence="1 2" key="1">
    <citation type="submission" date="2016-10" db="EMBL/GenBank/DDBJ databases">
        <title>Genome sequence of the basidiomycete white-rot fungus Trametes pubescens.</title>
        <authorList>
            <person name="Makela M.R."/>
            <person name="Granchi Z."/>
            <person name="Peng M."/>
            <person name="De Vries R.P."/>
            <person name="Grigoriev I."/>
            <person name="Riley R."/>
            <person name="Hilden K."/>
        </authorList>
    </citation>
    <scope>NUCLEOTIDE SEQUENCE [LARGE SCALE GENOMIC DNA]</scope>
    <source>
        <strain evidence="1 2">FBCC735</strain>
    </source>
</reference>
<dbReference type="OrthoDB" id="2748675at2759"/>
<sequence length="117" mass="12970">MRQLHTLQSLSAAHNVELLFFDDAEQQIHRAGASRLIEFLMRGATPPTAVINYILAEGVEPEPTEPFVWPNGDTELRTERQAQYIGMLYAQIGVTPPPLGNLTQNEASALIAQLRSD</sequence>
<gene>
    <name evidence="1" type="ORF">TRAPUB_1512</name>
</gene>
<dbReference type="Proteomes" id="UP000184267">
    <property type="component" value="Unassembled WGS sequence"/>
</dbReference>
<proteinExistence type="predicted"/>
<evidence type="ECO:0000313" key="2">
    <source>
        <dbReference type="Proteomes" id="UP000184267"/>
    </source>
</evidence>
<organism evidence="1 2">
    <name type="scientific">Trametes pubescens</name>
    <name type="common">White-rot fungus</name>
    <dbReference type="NCBI Taxonomy" id="154538"/>
    <lineage>
        <taxon>Eukaryota</taxon>
        <taxon>Fungi</taxon>
        <taxon>Dikarya</taxon>
        <taxon>Basidiomycota</taxon>
        <taxon>Agaricomycotina</taxon>
        <taxon>Agaricomycetes</taxon>
        <taxon>Polyporales</taxon>
        <taxon>Polyporaceae</taxon>
        <taxon>Trametes</taxon>
    </lineage>
</organism>
<comment type="caution">
    <text evidence="1">The sequence shown here is derived from an EMBL/GenBank/DDBJ whole genome shotgun (WGS) entry which is preliminary data.</text>
</comment>
<protein>
    <submittedName>
        <fullName evidence="1">Uncharacterized protein</fullName>
    </submittedName>
</protein>
<dbReference type="AlphaFoldDB" id="A0A1M2W810"/>
<accession>A0A1M2W810</accession>
<name>A0A1M2W810_TRAPU</name>
<evidence type="ECO:0000313" key="1">
    <source>
        <dbReference type="EMBL" id="OJT15860.1"/>
    </source>
</evidence>